<dbReference type="InterPro" id="IPR027417">
    <property type="entry name" value="P-loop_NTPase"/>
</dbReference>
<dbReference type="PANTHER" id="PTHR42990">
    <property type="entry name" value="ATPASE"/>
    <property type="match status" value="1"/>
</dbReference>
<keyword evidence="3" id="KW-1185">Reference proteome</keyword>
<gene>
    <name evidence="2" type="ORF">Ataiwa_24530</name>
</gene>
<dbReference type="EMBL" id="BTPE01000008">
    <property type="protein sequence ID" value="GMQ34181.1"/>
    <property type="molecule type" value="Genomic_DNA"/>
</dbReference>
<evidence type="ECO:0000313" key="2">
    <source>
        <dbReference type="EMBL" id="GMQ34181.1"/>
    </source>
</evidence>
<feature type="domain" description="AAA" evidence="1">
    <location>
        <begin position="38"/>
        <end position="158"/>
    </location>
</feature>
<dbReference type="SUPFAM" id="SSF46785">
    <property type="entry name" value="Winged helix' DNA-binding domain"/>
    <property type="match status" value="1"/>
</dbReference>
<protein>
    <submittedName>
        <fullName evidence="2">AAA family ATPase</fullName>
    </submittedName>
</protein>
<organism evidence="2 3">
    <name type="scientific">Algoriphagus taiwanensis</name>
    <dbReference type="NCBI Taxonomy" id="1445656"/>
    <lineage>
        <taxon>Bacteria</taxon>
        <taxon>Pseudomonadati</taxon>
        <taxon>Bacteroidota</taxon>
        <taxon>Cytophagia</taxon>
        <taxon>Cytophagales</taxon>
        <taxon>Cyclobacteriaceae</taxon>
        <taxon>Algoriphagus</taxon>
    </lineage>
</organism>
<evidence type="ECO:0000313" key="3">
    <source>
        <dbReference type="Proteomes" id="UP001307705"/>
    </source>
</evidence>
<dbReference type="InterPro" id="IPR036390">
    <property type="entry name" value="WH_DNA-bd_sf"/>
</dbReference>
<dbReference type="SUPFAM" id="SSF52540">
    <property type="entry name" value="P-loop containing nucleoside triphosphate hydrolases"/>
    <property type="match status" value="1"/>
</dbReference>
<dbReference type="Proteomes" id="UP001307705">
    <property type="component" value="Unassembled WGS sequence"/>
</dbReference>
<dbReference type="Pfam" id="PF13173">
    <property type="entry name" value="AAA_14"/>
    <property type="match status" value="1"/>
</dbReference>
<evidence type="ECO:0000259" key="1">
    <source>
        <dbReference type="Pfam" id="PF13173"/>
    </source>
</evidence>
<dbReference type="PANTHER" id="PTHR42990:SF1">
    <property type="entry name" value="AAA+ ATPASE DOMAIN-CONTAINING PROTEIN"/>
    <property type="match status" value="1"/>
</dbReference>
<comment type="caution">
    <text evidence="2">The sequence shown here is derived from an EMBL/GenBank/DDBJ whole genome shotgun (WGS) entry which is preliminary data.</text>
</comment>
<accession>A0ABQ6Q1Y8</accession>
<reference evidence="2 3" key="1">
    <citation type="submission" date="2023-08" db="EMBL/GenBank/DDBJ databases">
        <title>Draft genome sequence of Algoriphagus taiwanensis.</title>
        <authorList>
            <person name="Takatani N."/>
            <person name="Hosokawa M."/>
            <person name="Sawabe T."/>
        </authorList>
    </citation>
    <scope>NUCLEOTIDE SEQUENCE [LARGE SCALE GENOMIC DNA]</scope>
    <source>
        <strain evidence="2 3">JCM 19755</strain>
    </source>
</reference>
<name>A0ABQ6Q1Y8_9BACT</name>
<dbReference type="InterPro" id="IPR041682">
    <property type="entry name" value="AAA_14"/>
</dbReference>
<sequence length="402" mass="46647">MFLIKNSMDRLITLSKRKLEVLSFSFARYLFEKIDWEQRLILILGHRGAGKTTLMLQKMQSEKREESIYLSLDDFYFEGNRLVVLVEELYQLGYRRFFLDEVHRYEHWSVDLKTLFDQYEDAYFVVSGSSILGISKGNADLSRRAAQYVLAGMSLREYIELEKGISFPVLRLEDLLSNPQELTMSITDQVDILYVFRDYLIFGYYPFYKQGKELYPERLIQTTHLVLEMDIAPFEELTHKTIQTMKKLLYIISESVPFIPNVSKLAERLGVSRNTVLKVLDLLHQAQVLNLLRSSVQGVSFLQKPEKIYLHNPNLAFALSPSEVNLGNVRETFFFNQLQVLHQVSFPKFGDFKVDQGFYFEIGGPNKSAHQLQGVPNSYLALDGITTGNSNRIPLWAFGFLY</sequence>
<proteinExistence type="predicted"/>